<evidence type="ECO:0000313" key="2">
    <source>
        <dbReference type="Proteomes" id="UP000178587"/>
    </source>
</evidence>
<reference evidence="1 2" key="1">
    <citation type="journal article" date="2016" name="Nat. Commun.">
        <title>Thousands of microbial genomes shed light on interconnected biogeochemical processes in an aquifer system.</title>
        <authorList>
            <person name="Anantharaman K."/>
            <person name="Brown C.T."/>
            <person name="Hug L.A."/>
            <person name="Sharon I."/>
            <person name="Castelle C.J."/>
            <person name="Probst A.J."/>
            <person name="Thomas B.C."/>
            <person name="Singh A."/>
            <person name="Wilkins M.J."/>
            <person name="Karaoz U."/>
            <person name="Brodie E.L."/>
            <person name="Williams K.H."/>
            <person name="Hubbard S.S."/>
            <person name="Banfield J.F."/>
        </authorList>
    </citation>
    <scope>NUCLEOTIDE SEQUENCE [LARGE SCALE GENOMIC DNA]</scope>
</reference>
<organism evidence="1 2">
    <name type="scientific">Candidatus Kaiserbacteria bacterium RIFCSPLOWO2_01_FULL_50_24</name>
    <dbReference type="NCBI Taxonomy" id="1798507"/>
    <lineage>
        <taxon>Bacteria</taxon>
        <taxon>Candidatus Kaiseribacteriota</taxon>
    </lineage>
</organism>
<proteinExistence type="predicted"/>
<gene>
    <name evidence="1" type="ORF">A3A34_01935</name>
</gene>
<sequence length="177" mass="17970">MLPVGDSIALNLDGSAQTILPGGSVTFTWSSSGAKACSLTGPGVSASGTSGSTVASNIINSSIYKLECSNDAFSASATFFVAVIYPDPSSTLSGTWHLIRAVPSLVSASGGNTTVYWGVRDADSCAVVGPGLSAVGLSGTQTVLIRERSTFTITCDSPNGQFVDTAVVNIAPVWQEL</sequence>
<dbReference type="Proteomes" id="UP000178587">
    <property type="component" value="Unassembled WGS sequence"/>
</dbReference>
<evidence type="ECO:0000313" key="1">
    <source>
        <dbReference type="EMBL" id="OGG75097.1"/>
    </source>
</evidence>
<protein>
    <submittedName>
        <fullName evidence="1">Uncharacterized protein</fullName>
    </submittedName>
</protein>
<dbReference type="AlphaFoldDB" id="A0A1F6EN76"/>
<name>A0A1F6EN76_9BACT</name>
<dbReference type="EMBL" id="MFLU01000007">
    <property type="protein sequence ID" value="OGG75097.1"/>
    <property type="molecule type" value="Genomic_DNA"/>
</dbReference>
<comment type="caution">
    <text evidence="1">The sequence shown here is derived from an EMBL/GenBank/DDBJ whole genome shotgun (WGS) entry which is preliminary data.</text>
</comment>
<accession>A0A1F6EN76</accession>